<dbReference type="InterPro" id="IPR046433">
    <property type="entry name" value="ActCoA_hydro"/>
</dbReference>
<feature type="domain" description="Acetyl-CoA hydrolase/transferase C-terminal" evidence="1">
    <location>
        <begin position="253"/>
        <end position="390"/>
    </location>
</feature>
<keyword evidence="2" id="KW-0378">Hydrolase</keyword>
<organism evidence="2 3">
    <name type="scientific">Actinomycetospora aurantiaca</name>
    <dbReference type="NCBI Taxonomy" id="3129233"/>
    <lineage>
        <taxon>Bacteria</taxon>
        <taxon>Bacillati</taxon>
        <taxon>Actinomycetota</taxon>
        <taxon>Actinomycetes</taxon>
        <taxon>Pseudonocardiales</taxon>
        <taxon>Pseudonocardiaceae</taxon>
        <taxon>Actinomycetospora</taxon>
    </lineage>
</organism>
<accession>A0ABU8MPN6</accession>
<dbReference type="EMBL" id="JBBEGN010000007">
    <property type="protein sequence ID" value="MEJ2869245.1"/>
    <property type="molecule type" value="Genomic_DNA"/>
</dbReference>
<evidence type="ECO:0000313" key="3">
    <source>
        <dbReference type="Proteomes" id="UP001385809"/>
    </source>
</evidence>
<dbReference type="PANTHER" id="PTHR21432">
    <property type="entry name" value="ACETYL-COA HYDROLASE-RELATED"/>
    <property type="match status" value="1"/>
</dbReference>
<proteinExistence type="predicted"/>
<dbReference type="InterPro" id="IPR038460">
    <property type="entry name" value="AcetylCoA_hyd_C_sf"/>
</dbReference>
<dbReference type="PANTHER" id="PTHR21432:SF20">
    <property type="entry name" value="ACETYL-COA HYDROLASE"/>
    <property type="match status" value="1"/>
</dbReference>
<evidence type="ECO:0000259" key="1">
    <source>
        <dbReference type="Pfam" id="PF13336"/>
    </source>
</evidence>
<sequence>MPDIDTRALEALVRPGARIAVADGCGTPQAAFAALGALARDRGGVRLLLGWMPAALTGLDLAAFADARTVMPGWGLRTGVAEGLVRSVPARLSAVPALVAGPMRPDLLLVAAAPSPYGLLLGSEVSWVRAAVDAGVPIAAVVDEALPRAAAGPPLPDEQTTVIGRVRQGPAVVPAAPEPSAEHRRIGELVAGLLPDDARVQWAPGQLGQAVVRAILDRGRPVHADSGLLGDPVVDLAEAGLLASSPVATYLVGTARLYDWADAQGRAGRPVLHGVEVTHDQARLAADPPLVAVNTAVEIDPDGQVNVEGSASAVVGGIGGHPDYAAAATRSRRGLSVVALASTHRGRPTLVEHLSRPVTTASHDVDVVVTEHGTADLRGLDRPERRAALARLWA</sequence>
<name>A0ABU8MPN6_9PSEU</name>
<evidence type="ECO:0000313" key="2">
    <source>
        <dbReference type="EMBL" id="MEJ2869245.1"/>
    </source>
</evidence>
<dbReference type="Gene3D" id="3.40.1080.20">
    <property type="entry name" value="Acetyl-CoA hydrolase/transferase C-terminal domain"/>
    <property type="match status" value="1"/>
</dbReference>
<dbReference type="Pfam" id="PF13336">
    <property type="entry name" value="AcetylCoA_hyd_C"/>
    <property type="match status" value="1"/>
</dbReference>
<keyword evidence="3" id="KW-1185">Reference proteome</keyword>
<dbReference type="RefSeq" id="WP_337695824.1">
    <property type="nucleotide sequence ID" value="NZ_JBBEGN010000007.1"/>
</dbReference>
<dbReference type="Proteomes" id="UP001385809">
    <property type="component" value="Unassembled WGS sequence"/>
</dbReference>
<dbReference type="InterPro" id="IPR026888">
    <property type="entry name" value="AcetylCoA_hyd_C"/>
</dbReference>
<dbReference type="SUPFAM" id="SSF100950">
    <property type="entry name" value="NagB/RpiA/CoA transferase-like"/>
    <property type="match status" value="2"/>
</dbReference>
<dbReference type="GO" id="GO:0016787">
    <property type="term" value="F:hydrolase activity"/>
    <property type="evidence" value="ECO:0007669"/>
    <property type="project" value="UniProtKB-KW"/>
</dbReference>
<dbReference type="Gene3D" id="3.30.750.70">
    <property type="entry name" value="4-hydroxybutyrate coenzyme like domains"/>
    <property type="match status" value="1"/>
</dbReference>
<dbReference type="Gene3D" id="3.40.1080.10">
    <property type="entry name" value="Glutaconate Coenzyme A-transferase"/>
    <property type="match status" value="1"/>
</dbReference>
<reference evidence="2 3" key="1">
    <citation type="submission" date="2024-03" db="EMBL/GenBank/DDBJ databases">
        <title>Actinomycetospora sp. OC33-EN08, a novel actinomycete isolated from wild orchid (Aerides multiflora).</title>
        <authorList>
            <person name="Suriyachadkun C."/>
        </authorList>
    </citation>
    <scope>NUCLEOTIDE SEQUENCE [LARGE SCALE GENOMIC DNA]</scope>
    <source>
        <strain evidence="2 3">OC33-EN08</strain>
    </source>
</reference>
<protein>
    <submittedName>
        <fullName evidence="2">Acetyl-CoA hydrolase/transferase C-terminal domain-containing protein</fullName>
    </submittedName>
</protein>
<gene>
    <name evidence="2" type="ORF">WCD74_15830</name>
</gene>
<comment type="caution">
    <text evidence="2">The sequence shown here is derived from an EMBL/GenBank/DDBJ whole genome shotgun (WGS) entry which is preliminary data.</text>
</comment>
<dbReference type="InterPro" id="IPR037171">
    <property type="entry name" value="NagB/RpiA_transferase-like"/>
</dbReference>